<reference evidence="3 4" key="1">
    <citation type="submission" date="2024-04" db="EMBL/GenBank/DDBJ databases">
        <title>Novel species of the genus Ideonella isolated from streams.</title>
        <authorList>
            <person name="Lu H."/>
        </authorList>
    </citation>
    <scope>NUCLEOTIDE SEQUENCE [LARGE SCALE GENOMIC DNA]</scope>
    <source>
        <strain evidence="3 4">DXS22W</strain>
    </source>
</reference>
<evidence type="ECO:0000259" key="2">
    <source>
        <dbReference type="Pfam" id="PF07589"/>
    </source>
</evidence>
<evidence type="ECO:0000313" key="3">
    <source>
        <dbReference type="EMBL" id="MEK8051969.1"/>
    </source>
</evidence>
<organism evidence="3 4">
    <name type="scientific">Pseudaquabacterium inlustre</name>
    <dbReference type="NCBI Taxonomy" id="2984192"/>
    <lineage>
        <taxon>Bacteria</taxon>
        <taxon>Pseudomonadati</taxon>
        <taxon>Pseudomonadota</taxon>
        <taxon>Betaproteobacteria</taxon>
        <taxon>Burkholderiales</taxon>
        <taxon>Sphaerotilaceae</taxon>
        <taxon>Pseudaquabacterium</taxon>
    </lineage>
</organism>
<dbReference type="NCBIfam" id="TIGR02595">
    <property type="entry name" value="PEP_CTERM"/>
    <property type="match status" value="1"/>
</dbReference>
<sequence length="220" mass="23135">MKFPPSRLPRWACVAALCAGLAPAWAIQIGGIDYATAGPAETLVADFVASSGALTLNDYQGYVLLNIRGSGFSLGPRMNDAFHLYTGGPVESPGSFYQLVVTRSGSVELGGDAGANDSARRFIVYDLDAGMAVSAPHVPAYRSDHRYQVVINSALLSGTSHRLRFGVSDGFYGDNGGRFEIDITPLGVQTPVPEPASAWLLLAGLGVALRRHQRAAASPA</sequence>
<dbReference type="EMBL" id="JBBUTH010000008">
    <property type="protein sequence ID" value="MEK8051969.1"/>
    <property type="molecule type" value="Genomic_DNA"/>
</dbReference>
<dbReference type="Proteomes" id="UP001365405">
    <property type="component" value="Unassembled WGS sequence"/>
</dbReference>
<feature type="domain" description="Ice-binding protein C-terminal" evidence="2">
    <location>
        <begin position="191"/>
        <end position="208"/>
    </location>
</feature>
<name>A0ABU9CJE3_9BURK</name>
<dbReference type="RefSeq" id="WP_341411661.1">
    <property type="nucleotide sequence ID" value="NZ_JBBUTH010000008.1"/>
</dbReference>
<accession>A0ABU9CJE3</accession>
<keyword evidence="1" id="KW-0732">Signal</keyword>
<comment type="caution">
    <text evidence="3">The sequence shown here is derived from an EMBL/GenBank/DDBJ whole genome shotgun (WGS) entry which is preliminary data.</text>
</comment>
<gene>
    <name evidence="3" type="ORF">AACH10_17085</name>
</gene>
<dbReference type="Pfam" id="PF07589">
    <property type="entry name" value="PEP-CTERM"/>
    <property type="match status" value="1"/>
</dbReference>
<evidence type="ECO:0000313" key="4">
    <source>
        <dbReference type="Proteomes" id="UP001365405"/>
    </source>
</evidence>
<feature type="chain" id="PRO_5045058820" evidence="1">
    <location>
        <begin position="27"/>
        <end position="220"/>
    </location>
</feature>
<dbReference type="InterPro" id="IPR013424">
    <property type="entry name" value="Ice-binding_C"/>
</dbReference>
<feature type="signal peptide" evidence="1">
    <location>
        <begin position="1"/>
        <end position="26"/>
    </location>
</feature>
<keyword evidence="4" id="KW-1185">Reference proteome</keyword>
<protein>
    <submittedName>
        <fullName evidence="3">PEP-CTERM sorting domain-containing protein</fullName>
    </submittedName>
</protein>
<proteinExistence type="predicted"/>
<evidence type="ECO:0000256" key="1">
    <source>
        <dbReference type="SAM" id="SignalP"/>
    </source>
</evidence>